<dbReference type="RefSeq" id="WP_162014263.1">
    <property type="nucleotide sequence ID" value="NZ_CAZZQF010000001.1"/>
</dbReference>
<dbReference type="AlphaFoldDB" id="A0A6B2FWF5"/>
<comment type="caution">
    <text evidence="2">The sequence shown here is derived from an EMBL/GenBank/DDBJ whole genome shotgun (WGS) entry which is preliminary data.</text>
</comment>
<evidence type="ECO:0000256" key="1">
    <source>
        <dbReference type="SAM" id="MobiDB-lite"/>
    </source>
</evidence>
<dbReference type="InterPro" id="IPR035451">
    <property type="entry name" value="Ada-like_dom_sf"/>
</dbReference>
<dbReference type="EMBL" id="JAADJO010000026">
    <property type="protein sequence ID" value="NDJ74559.1"/>
    <property type="molecule type" value="Genomic_DNA"/>
</dbReference>
<gene>
    <name evidence="2" type="ORF">GWG61_08825</name>
</gene>
<accession>A0A6B2FWF5</accession>
<name>A0A6B2FWF5_9LACO</name>
<sequence length="288" mass="31880">MVILTRCSACGHSNSHKHSEGIYDVEITKVQSKDGDFILKGKTDAPDGSKILAQGTYTKLDNEASAVDDDNYSKVSDHKFTMQLDTNDSTKDEIKRGLKIKVKIFAIEKYSISFKDYYLTKKVRKIITKEIDPVTLTVDSKLADYYIDDEDDSDETDDSDSDDSDNDSADTENEKSDAKSEDKSETKAEDKETSKSDNSDAASENDKSQSNDDSSSKNADNTEGTTDNSSQTQDGKVYTGNSNKIIGNARTRKYHVPGQAGYNMNSENAVYFDSEEEAQAAGFVRSKR</sequence>
<reference evidence="2" key="1">
    <citation type="submission" date="2020-01" db="EMBL/GenBank/DDBJ databases">
        <title>Vaginal microbiome of pregnant Indian women: Insights into the genome of dominants Lactobacillus species.</title>
        <authorList>
            <person name="Das B."/>
            <person name="Mehta O."/>
            <person name="Ghosh T.S."/>
            <person name="Kothidar A."/>
            <person name="Gowtham M.R."/>
            <person name="Mitra R."/>
            <person name="Kshetrapal P."/>
            <person name="Wadhwa N."/>
            <person name="Thiruvengadam R."/>
            <person name="Nair G.B."/>
            <person name="Bhatnagar S."/>
            <person name="Das B."/>
        </authorList>
    </citation>
    <scope>NUCLEOTIDE SEQUENCE</scope>
    <source>
        <strain evidence="2">Indica</strain>
    </source>
</reference>
<feature type="compositionally biased region" description="Acidic residues" evidence="1">
    <location>
        <begin position="147"/>
        <end position="171"/>
    </location>
</feature>
<feature type="region of interest" description="Disordered" evidence="1">
    <location>
        <begin position="147"/>
        <end position="250"/>
    </location>
</feature>
<evidence type="ECO:0000313" key="2">
    <source>
        <dbReference type="EMBL" id="NDJ74559.1"/>
    </source>
</evidence>
<feature type="compositionally biased region" description="Low complexity" evidence="1">
    <location>
        <begin position="211"/>
        <end position="221"/>
    </location>
</feature>
<dbReference type="SUPFAM" id="SSF57884">
    <property type="entry name" value="Ada DNA repair protein, N-terminal domain (N-Ada 10)"/>
    <property type="match status" value="1"/>
</dbReference>
<feature type="compositionally biased region" description="Polar residues" evidence="1">
    <location>
        <begin position="222"/>
        <end position="245"/>
    </location>
</feature>
<feature type="compositionally biased region" description="Basic and acidic residues" evidence="1">
    <location>
        <begin position="172"/>
        <end position="210"/>
    </location>
</feature>
<proteinExistence type="predicted"/>
<organism evidence="2">
    <name type="scientific">Lactobacillus paragasseri</name>
    <dbReference type="NCBI Taxonomy" id="2107999"/>
    <lineage>
        <taxon>Bacteria</taxon>
        <taxon>Bacillati</taxon>
        <taxon>Bacillota</taxon>
        <taxon>Bacilli</taxon>
        <taxon>Lactobacillales</taxon>
        <taxon>Lactobacillaceae</taxon>
        <taxon>Lactobacillus</taxon>
    </lineage>
</organism>
<dbReference type="Gene3D" id="3.40.10.10">
    <property type="entry name" value="DNA Methylphosphotriester Repair Domain"/>
    <property type="match status" value="1"/>
</dbReference>
<protein>
    <submittedName>
        <fullName evidence="2">Uncharacterized protein</fullName>
    </submittedName>
</protein>